<feature type="compositionally biased region" description="Polar residues" evidence="1">
    <location>
        <begin position="284"/>
        <end position="293"/>
    </location>
</feature>
<feature type="non-terminal residue" evidence="3">
    <location>
        <position position="466"/>
    </location>
</feature>
<dbReference type="Proteomes" id="UP001165082">
    <property type="component" value="Unassembled WGS sequence"/>
</dbReference>
<organism evidence="3 4">
    <name type="scientific">Triparma retinervis</name>
    <dbReference type="NCBI Taxonomy" id="2557542"/>
    <lineage>
        <taxon>Eukaryota</taxon>
        <taxon>Sar</taxon>
        <taxon>Stramenopiles</taxon>
        <taxon>Ochrophyta</taxon>
        <taxon>Bolidophyceae</taxon>
        <taxon>Parmales</taxon>
        <taxon>Triparmaceae</taxon>
        <taxon>Triparma</taxon>
    </lineage>
</organism>
<feature type="region of interest" description="Disordered" evidence="1">
    <location>
        <begin position="446"/>
        <end position="466"/>
    </location>
</feature>
<feature type="compositionally biased region" description="Acidic residues" evidence="1">
    <location>
        <begin position="90"/>
        <end position="107"/>
    </location>
</feature>
<feature type="compositionally biased region" description="Basic and acidic residues" evidence="1">
    <location>
        <begin position="228"/>
        <end position="242"/>
    </location>
</feature>
<protein>
    <recommendedName>
        <fullName evidence="2">Phorbol-ester/DAG-type domain-containing protein</fullName>
    </recommendedName>
</protein>
<name>A0A9W7F5K2_9STRA</name>
<accession>A0A9W7F5K2</accession>
<sequence>MLTALTSTCTVCKVGFIKTVSSNDSKRVNKCHWCGIMVHQGCRGRLREKCCGKGGEGVDREEEESELDENEVDENEVEENEVEENKVEENEVEENEVEESEVEENEAGENKVEENEVEKDEKGEVDKVNENYEDDINDKIKDGGNHIDNDDGDIAHNDDGEKTKDNPSSAQMSEVSETSPSPPSPSSPSTTTHTPTPPPQPSIFDSLRSYGFALSKAMNESKVNFGSSREEAQGEEMERTKSESISVLNASEDIESILNAREEDDGLEGKITSVPLGEGGAPSPSKTRASSQAVGPAVLSGTHRTIDAGRRASTVVSTTLTLPFKVTRAYVLGTIVGGVAGLLISGPAGIVIGGKIGQTVPDNWKGLVERWRREWRRSKPGVIQSFFNKEQPTGDEDILGITEGEAGGLAGKCMLLVSRTLKDEETESGFLYSRSVKEYRARWERRGARPELAGEVDESNTPVSDC</sequence>
<feature type="compositionally biased region" description="Basic and acidic residues" evidence="1">
    <location>
        <begin position="137"/>
        <end position="165"/>
    </location>
</feature>
<feature type="compositionally biased region" description="Polar residues" evidence="1">
    <location>
        <begin position="166"/>
        <end position="177"/>
    </location>
</feature>
<feature type="region of interest" description="Disordered" evidence="1">
    <location>
        <begin position="222"/>
        <end position="244"/>
    </location>
</feature>
<evidence type="ECO:0000256" key="1">
    <source>
        <dbReference type="SAM" id="MobiDB-lite"/>
    </source>
</evidence>
<gene>
    <name evidence="3" type="ORF">TrRE_jg13437</name>
</gene>
<feature type="region of interest" description="Disordered" evidence="1">
    <location>
        <begin position="273"/>
        <end position="293"/>
    </location>
</feature>
<dbReference type="AlphaFoldDB" id="A0A9W7F5K2"/>
<dbReference type="InterPro" id="IPR002219">
    <property type="entry name" value="PKC_DAG/PE"/>
</dbReference>
<dbReference type="EMBL" id="BRXZ01000062">
    <property type="protein sequence ID" value="GMI04119.1"/>
    <property type="molecule type" value="Genomic_DNA"/>
</dbReference>
<keyword evidence="4" id="KW-1185">Reference proteome</keyword>
<dbReference type="PROSITE" id="PS50081">
    <property type="entry name" value="ZF_DAG_PE_2"/>
    <property type="match status" value="1"/>
</dbReference>
<reference evidence="3" key="1">
    <citation type="submission" date="2022-07" db="EMBL/GenBank/DDBJ databases">
        <title>Genome analysis of Parmales, a sister group of diatoms, reveals the evolutionary specialization of diatoms from phago-mixotrophs to photoautotrophs.</title>
        <authorList>
            <person name="Ban H."/>
            <person name="Sato S."/>
            <person name="Yoshikawa S."/>
            <person name="Kazumasa Y."/>
            <person name="Nakamura Y."/>
            <person name="Ichinomiya M."/>
            <person name="Saitoh K."/>
            <person name="Sato N."/>
            <person name="Blanc-Mathieu R."/>
            <person name="Endo H."/>
            <person name="Kuwata A."/>
            <person name="Ogata H."/>
        </authorList>
    </citation>
    <scope>NUCLEOTIDE SEQUENCE</scope>
</reference>
<feature type="region of interest" description="Disordered" evidence="1">
    <location>
        <begin position="54"/>
        <end position="208"/>
    </location>
</feature>
<feature type="compositionally biased region" description="Acidic residues" evidence="1">
    <location>
        <begin position="59"/>
        <end position="82"/>
    </location>
</feature>
<comment type="caution">
    <text evidence="3">The sequence shown here is derived from an EMBL/GenBank/DDBJ whole genome shotgun (WGS) entry which is preliminary data.</text>
</comment>
<feature type="compositionally biased region" description="Basic and acidic residues" evidence="1">
    <location>
        <begin position="108"/>
        <end position="130"/>
    </location>
</feature>
<proteinExistence type="predicted"/>
<evidence type="ECO:0000259" key="2">
    <source>
        <dbReference type="PROSITE" id="PS50081"/>
    </source>
</evidence>
<evidence type="ECO:0000313" key="3">
    <source>
        <dbReference type="EMBL" id="GMI04119.1"/>
    </source>
</evidence>
<evidence type="ECO:0000313" key="4">
    <source>
        <dbReference type="Proteomes" id="UP001165082"/>
    </source>
</evidence>
<feature type="domain" description="Phorbol-ester/DAG-type" evidence="2">
    <location>
        <begin position="1"/>
        <end position="50"/>
    </location>
</feature>